<evidence type="ECO:0000313" key="1">
    <source>
        <dbReference type="EMBL" id="MPM61444.1"/>
    </source>
</evidence>
<name>A0A645BI76_9ZZZZ</name>
<proteinExistence type="predicted"/>
<organism evidence="1">
    <name type="scientific">bioreactor metagenome</name>
    <dbReference type="NCBI Taxonomy" id="1076179"/>
    <lineage>
        <taxon>unclassified sequences</taxon>
        <taxon>metagenomes</taxon>
        <taxon>ecological metagenomes</taxon>
    </lineage>
</organism>
<dbReference type="AlphaFoldDB" id="A0A645BI76"/>
<reference evidence="1" key="1">
    <citation type="submission" date="2019-08" db="EMBL/GenBank/DDBJ databases">
        <authorList>
            <person name="Kucharzyk K."/>
            <person name="Murdoch R.W."/>
            <person name="Higgins S."/>
            <person name="Loffler F."/>
        </authorList>
    </citation>
    <scope>NUCLEOTIDE SEQUENCE</scope>
</reference>
<sequence>MPGQTNNPLKEILNEVDTAITGKDGILEKITLLMNATDDKAQKSAIIGLIGSVIGLVVKCIKAAIPE</sequence>
<comment type="caution">
    <text evidence="1">The sequence shown here is derived from an EMBL/GenBank/DDBJ whole genome shotgun (WGS) entry which is preliminary data.</text>
</comment>
<gene>
    <name evidence="1" type="ORF">SDC9_108302</name>
</gene>
<dbReference type="EMBL" id="VSSQ01018341">
    <property type="protein sequence ID" value="MPM61444.1"/>
    <property type="molecule type" value="Genomic_DNA"/>
</dbReference>
<protein>
    <submittedName>
        <fullName evidence="1">Uncharacterized protein</fullName>
    </submittedName>
</protein>
<accession>A0A645BI76</accession>